<evidence type="ECO:0000259" key="7">
    <source>
        <dbReference type="PROSITE" id="PS50110"/>
    </source>
</evidence>
<keyword evidence="9" id="KW-1185">Reference proteome</keyword>
<dbReference type="PANTHER" id="PTHR43214:SF24">
    <property type="entry name" value="TRANSCRIPTIONAL REGULATORY PROTEIN NARL-RELATED"/>
    <property type="match status" value="1"/>
</dbReference>
<keyword evidence="4" id="KW-0804">Transcription</keyword>
<dbReference type="InterPro" id="IPR001789">
    <property type="entry name" value="Sig_transdc_resp-reg_receiver"/>
</dbReference>
<dbReference type="Proteomes" id="UP001612928">
    <property type="component" value="Unassembled WGS sequence"/>
</dbReference>
<keyword evidence="3" id="KW-0238">DNA-binding</keyword>
<dbReference type="InterPro" id="IPR039420">
    <property type="entry name" value="WalR-like"/>
</dbReference>
<evidence type="ECO:0000313" key="9">
    <source>
        <dbReference type="Proteomes" id="UP001612928"/>
    </source>
</evidence>
<name>A0ABW8A381_9ACTN</name>
<dbReference type="CDD" id="cd17535">
    <property type="entry name" value="REC_NarL-like"/>
    <property type="match status" value="1"/>
</dbReference>
<protein>
    <submittedName>
        <fullName evidence="8">Response regulator</fullName>
    </submittedName>
</protein>
<dbReference type="PROSITE" id="PS50043">
    <property type="entry name" value="HTH_LUXR_2"/>
    <property type="match status" value="1"/>
</dbReference>
<dbReference type="SMART" id="SM00448">
    <property type="entry name" value="REC"/>
    <property type="match status" value="1"/>
</dbReference>
<accession>A0ABW8A381</accession>
<dbReference type="Pfam" id="PF00072">
    <property type="entry name" value="Response_reg"/>
    <property type="match status" value="1"/>
</dbReference>
<dbReference type="SUPFAM" id="SSF46894">
    <property type="entry name" value="C-terminal effector domain of the bipartite response regulators"/>
    <property type="match status" value="1"/>
</dbReference>
<evidence type="ECO:0000256" key="2">
    <source>
        <dbReference type="ARBA" id="ARBA00023015"/>
    </source>
</evidence>
<evidence type="ECO:0000256" key="3">
    <source>
        <dbReference type="ARBA" id="ARBA00023125"/>
    </source>
</evidence>
<gene>
    <name evidence="8" type="ORF">ACIBP5_14900</name>
</gene>
<dbReference type="PANTHER" id="PTHR43214">
    <property type="entry name" value="TWO-COMPONENT RESPONSE REGULATOR"/>
    <property type="match status" value="1"/>
</dbReference>
<dbReference type="Pfam" id="PF00196">
    <property type="entry name" value="GerE"/>
    <property type="match status" value="1"/>
</dbReference>
<evidence type="ECO:0000256" key="1">
    <source>
        <dbReference type="ARBA" id="ARBA00022553"/>
    </source>
</evidence>
<comment type="caution">
    <text evidence="8">The sequence shown here is derived from an EMBL/GenBank/DDBJ whole genome shotgun (WGS) entry which is preliminary data.</text>
</comment>
<dbReference type="EMBL" id="JBITMB010000003">
    <property type="protein sequence ID" value="MFI7441242.1"/>
    <property type="molecule type" value="Genomic_DNA"/>
</dbReference>
<feature type="domain" description="HTH luxR-type" evidence="6">
    <location>
        <begin position="149"/>
        <end position="220"/>
    </location>
</feature>
<dbReference type="PRINTS" id="PR00038">
    <property type="entry name" value="HTHLUXR"/>
</dbReference>
<feature type="domain" description="Response regulatory" evidence="7">
    <location>
        <begin position="4"/>
        <end position="125"/>
    </location>
</feature>
<keyword evidence="2" id="KW-0805">Transcription regulation</keyword>
<feature type="modified residue" description="4-aspartylphosphate" evidence="5">
    <location>
        <position position="55"/>
    </location>
</feature>
<sequence>MALRVVFADDDYLVREGVRGLLDRVDGIEVVATADDLPGLLTAVRGHRPDVVLTDIRMPPTRTDEGIQAARRIRAEHPEVGVVVLSQHIEADYAYDLLADSAEGVGYLLKERVAHLDELTRALEDVARGGSALDPKVVAALIADRRRAAGSPLGRLSEREREVLALMAEGKSNARIATELTVSLRAVEKHINAILAKLDIAGDLTVHRRVKAVLAFLHHEGLLGSG</sequence>
<dbReference type="InterPro" id="IPR000792">
    <property type="entry name" value="Tscrpt_reg_LuxR_C"/>
</dbReference>
<keyword evidence="1 5" id="KW-0597">Phosphoprotein</keyword>
<evidence type="ECO:0000256" key="4">
    <source>
        <dbReference type="ARBA" id="ARBA00023163"/>
    </source>
</evidence>
<dbReference type="RefSeq" id="WP_397021074.1">
    <property type="nucleotide sequence ID" value="NZ_JBITMB010000003.1"/>
</dbReference>
<reference evidence="8 9" key="1">
    <citation type="submission" date="2024-10" db="EMBL/GenBank/DDBJ databases">
        <title>The Natural Products Discovery Center: Release of the First 8490 Sequenced Strains for Exploring Actinobacteria Biosynthetic Diversity.</title>
        <authorList>
            <person name="Kalkreuter E."/>
            <person name="Kautsar S.A."/>
            <person name="Yang D."/>
            <person name="Bader C.D."/>
            <person name="Teijaro C.N."/>
            <person name="Fluegel L."/>
            <person name="Davis C.M."/>
            <person name="Simpson J.R."/>
            <person name="Lauterbach L."/>
            <person name="Steele A.D."/>
            <person name="Gui C."/>
            <person name="Meng S."/>
            <person name="Li G."/>
            <person name="Viehrig K."/>
            <person name="Ye F."/>
            <person name="Su P."/>
            <person name="Kiefer A.F."/>
            <person name="Nichols A."/>
            <person name="Cepeda A.J."/>
            <person name="Yan W."/>
            <person name="Fan B."/>
            <person name="Jiang Y."/>
            <person name="Adhikari A."/>
            <person name="Zheng C.-J."/>
            <person name="Schuster L."/>
            <person name="Cowan T.M."/>
            <person name="Smanski M.J."/>
            <person name="Chevrette M.G."/>
            <person name="De Carvalho L.P.S."/>
            <person name="Shen B."/>
        </authorList>
    </citation>
    <scope>NUCLEOTIDE SEQUENCE [LARGE SCALE GENOMIC DNA]</scope>
    <source>
        <strain evidence="8 9">NPDC049503</strain>
    </source>
</reference>
<dbReference type="SUPFAM" id="SSF52172">
    <property type="entry name" value="CheY-like"/>
    <property type="match status" value="1"/>
</dbReference>
<proteinExistence type="predicted"/>
<dbReference type="CDD" id="cd06170">
    <property type="entry name" value="LuxR_C_like"/>
    <property type="match status" value="1"/>
</dbReference>
<dbReference type="InterPro" id="IPR058245">
    <property type="entry name" value="NreC/VraR/RcsB-like_REC"/>
</dbReference>
<dbReference type="InterPro" id="IPR016032">
    <property type="entry name" value="Sig_transdc_resp-reg_C-effctor"/>
</dbReference>
<evidence type="ECO:0000259" key="6">
    <source>
        <dbReference type="PROSITE" id="PS50043"/>
    </source>
</evidence>
<dbReference type="SMART" id="SM00421">
    <property type="entry name" value="HTH_LUXR"/>
    <property type="match status" value="1"/>
</dbReference>
<dbReference type="InterPro" id="IPR011006">
    <property type="entry name" value="CheY-like_superfamily"/>
</dbReference>
<evidence type="ECO:0000256" key="5">
    <source>
        <dbReference type="PROSITE-ProRule" id="PRU00169"/>
    </source>
</evidence>
<dbReference type="PROSITE" id="PS50110">
    <property type="entry name" value="RESPONSE_REGULATORY"/>
    <property type="match status" value="1"/>
</dbReference>
<evidence type="ECO:0000313" key="8">
    <source>
        <dbReference type="EMBL" id="MFI7441242.1"/>
    </source>
</evidence>
<dbReference type="Gene3D" id="3.40.50.2300">
    <property type="match status" value="1"/>
</dbReference>
<organism evidence="8 9">
    <name type="scientific">Nonomuraea indica</name>
    <dbReference type="NCBI Taxonomy" id="1581193"/>
    <lineage>
        <taxon>Bacteria</taxon>
        <taxon>Bacillati</taxon>
        <taxon>Actinomycetota</taxon>
        <taxon>Actinomycetes</taxon>
        <taxon>Streptosporangiales</taxon>
        <taxon>Streptosporangiaceae</taxon>
        <taxon>Nonomuraea</taxon>
    </lineage>
</organism>